<proteinExistence type="predicted"/>
<evidence type="ECO:0000313" key="8">
    <source>
        <dbReference type="EMBL" id="RUS23523.1"/>
    </source>
</evidence>
<keyword evidence="4" id="KW-0378">Hydrolase</keyword>
<dbReference type="InterPro" id="IPR000086">
    <property type="entry name" value="NUDIX_hydrolase_dom"/>
</dbReference>
<gene>
    <name evidence="8" type="ORF">BC938DRAFT_475007</name>
</gene>
<dbReference type="PANTHER" id="PTHR12992">
    <property type="entry name" value="NUDIX HYDROLASE"/>
    <property type="match status" value="1"/>
</dbReference>
<evidence type="ECO:0000256" key="3">
    <source>
        <dbReference type="ARBA" id="ARBA00022723"/>
    </source>
</evidence>
<dbReference type="Gene3D" id="3.90.79.10">
    <property type="entry name" value="Nucleoside Triphosphate Pyrophosphohydrolase"/>
    <property type="match status" value="1"/>
</dbReference>
<keyword evidence="3" id="KW-0479">Metal-binding</keyword>
<keyword evidence="9" id="KW-1185">Reference proteome</keyword>
<dbReference type="SUPFAM" id="SSF55811">
    <property type="entry name" value="Nudix"/>
    <property type="match status" value="1"/>
</dbReference>
<accession>A0A433Q126</accession>
<comment type="caution">
    <text evidence="8">The sequence shown here is derived from an EMBL/GenBank/DDBJ whole genome shotgun (WGS) entry which is preliminary data.</text>
</comment>
<evidence type="ECO:0000256" key="2">
    <source>
        <dbReference type="ARBA" id="ARBA00001946"/>
    </source>
</evidence>
<comment type="cofactor">
    <cofactor evidence="1">
        <name>Mn(2+)</name>
        <dbReference type="ChEBI" id="CHEBI:29035"/>
    </cofactor>
</comment>
<sequence length="224" mass="24995">MLSTGHAPLRSFIPALHRLLSFRSHMAHPHPTTPSQHITFDPSALDLFRERLASPSVIPPINFKYTEDVKEAAVLIPLCVVDGRASVLFTVRSGTMRRHKGEVRYLEDPTLLFTALRETEEEISIPPSAIDILGESYALSNHERSLRVHPFVGFVREPLVVSQIQFNPHEVESVFALSLDYLLDPSNRTLVPFRDSGVSYPVFKTPAEVGVEVWGLTAFILDGG</sequence>
<dbReference type="CDD" id="cd03426">
    <property type="entry name" value="NUDIX_CoAse_Nudt7"/>
    <property type="match status" value="1"/>
</dbReference>
<comment type="cofactor">
    <cofactor evidence="2">
        <name>Mg(2+)</name>
        <dbReference type="ChEBI" id="CHEBI:18420"/>
    </cofactor>
</comment>
<dbReference type="GO" id="GO:0046872">
    <property type="term" value="F:metal ion binding"/>
    <property type="evidence" value="ECO:0007669"/>
    <property type="project" value="UniProtKB-KW"/>
</dbReference>
<evidence type="ECO:0000256" key="6">
    <source>
        <dbReference type="ARBA" id="ARBA00023211"/>
    </source>
</evidence>
<organism evidence="8 9">
    <name type="scientific">Jimgerdemannia flammicorona</name>
    <dbReference type="NCBI Taxonomy" id="994334"/>
    <lineage>
        <taxon>Eukaryota</taxon>
        <taxon>Fungi</taxon>
        <taxon>Fungi incertae sedis</taxon>
        <taxon>Mucoromycota</taxon>
        <taxon>Mucoromycotina</taxon>
        <taxon>Endogonomycetes</taxon>
        <taxon>Endogonales</taxon>
        <taxon>Endogonaceae</taxon>
        <taxon>Jimgerdemannia</taxon>
    </lineage>
</organism>
<name>A0A433Q126_9FUNG</name>
<protein>
    <recommendedName>
        <fullName evidence="7">Nudix hydrolase domain-containing protein</fullName>
    </recommendedName>
</protein>
<dbReference type="Proteomes" id="UP000274822">
    <property type="component" value="Unassembled WGS sequence"/>
</dbReference>
<dbReference type="PANTHER" id="PTHR12992:SF11">
    <property type="entry name" value="MITOCHONDRIAL COENZYME A DIPHOSPHATASE NUDT8"/>
    <property type="match status" value="1"/>
</dbReference>
<dbReference type="PROSITE" id="PS51462">
    <property type="entry name" value="NUDIX"/>
    <property type="match status" value="1"/>
</dbReference>
<evidence type="ECO:0000256" key="1">
    <source>
        <dbReference type="ARBA" id="ARBA00001936"/>
    </source>
</evidence>
<dbReference type="InterPro" id="IPR015797">
    <property type="entry name" value="NUDIX_hydrolase-like_dom_sf"/>
</dbReference>
<dbReference type="AlphaFoldDB" id="A0A433Q126"/>
<evidence type="ECO:0000259" key="7">
    <source>
        <dbReference type="PROSITE" id="PS51462"/>
    </source>
</evidence>
<keyword evidence="5" id="KW-0460">Magnesium</keyword>
<evidence type="ECO:0000256" key="4">
    <source>
        <dbReference type="ARBA" id="ARBA00022801"/>
    </source>
</evidence>
<reference evidence="8 9" key="1">
    <citation type="journal article" date="2018" name="New Phytol.">
        <title>Phylogenomics of Endogonaceae and evolution of mycorrhizas within Mucoromycota.</title>
        <authorList>
            <person name="Chang Y."/>
            <person name="Desiro A."/>
            <person name="Na H."/>
            <person name="Sandor L."/>
            <person name="Lipzen A."/>
            <person name="Clum A."/>
            <person name="Barry K."/>
            <person name="Grigoriev I.V."/>
            <person name="Martin F.M."/>
            <person name="Stajich J.E."/>
            <person name="Smith M.E."/>
            <person name="Bonito G."/>
            <person name="Spatafora J.W."/>
        </authorList>
    </citation>
    <scope>NUCLEOTIDE SEQUENCE [LARGE SCALE GENOMIC DNA]</scope>
    <source>
        <strain evidence="8 9">AD002</strain>
    </source>
</reference>
<evidence type="ECO:0000313" key="9">
    <source>
        <dbReference type="Proteomes" id="UP000274822"/>
    </source>
</evidence>
<keyword evidence="6" id="KW-0464">Manganese</keyword>
<dbReference type="InterPro" id="IPR045121">
    <property type="entry name" value="CoAse"/>
</dbReference>
<evidence type="ECO:0000256" key="5">
    <source>
        <dbReference type="ARBA" id="ARBA00022842"/>
    </source>
</evidence>
<feature type="domain" description="Nudix hydrolase" evidence="7">
    <location>
        <begin position="69"/>
        <end position="204"/>
    </location>
</feature>
<dbReference type="EMBL" id="RBNJ01019513">
    <property type="protein sequence ID" value="RUS23523.1"/>
    <property type="molecule type" value="Genomic_DNA"/>
</dbReference>
<dbReference type="GO" id="GO:0010945">
    <property type="term" value="F:coenzyme A diphosphatase activity"/>
    <property type="evidence" value="ECO:0007669"/>
    <property type="project" value="InterPro"/>
</dbReference>